<evidence type="ECO:0000256" key="2">
    <source>
        <dbReference type="ARBA" id="ARBA00022475"/>
    </source>
</evidence>
<proteinExistence type="predicted"/>
<evidence type="ECO:0000313" key="8">
    <source>
        <dbReference type="Proteomes" id="UP000245698"/>
    </source>
</evidence>
<feature type="transmembrane region" description="Helical" evidence="6">
    <location>
        <begin position="199"/>
        <end position="217"/>
    </location>
</feature>
<feature type="transmembrane region" description="Helical" evidence="6">
    <location>
        <begin position="59"/>
        <end position="78"/>
    </location>
</feature>
<name>A0A2P9ARM2_9HYPH</name>
<feature type="transmembrane region" description="Helical" evidence="6">
    <location>
        <begin position="167"/>
        <end position="187"/>
    </location>
</feature>
<keyword evidence="8" id="KW-1185">Reference proteome</keyword>
<dbReference type="Pfam" id="PF09678">
    <property type="entry name" value="Caa3_CtaG"/>
    <property type="match status" value="1"/>
</dbReference>
<keyword evidence="5 6" id="KW-0472">Membrane</keyword>
<feature type="transmembrane region" description="Helical" evidence="6">
    <location>
        <begin position="276"/>
        <end position="301"/>
    </location>
</feature>
<reference evidence="8" key="1">
    <citation type="submission" date="2016-12" db="EMBL/GenBank/DDBJ databases">
        <authorList>
            <person name="Brunel B."/>
        </authorList>
    </citation>
    <scope>NUCLEOTIDE SEQUENCE [LARGE SCALE GENOMIC DNA]</scope>
</reference>
<feature type="transmembrane region" description="Helical" evidence="6">
    <location>
        <begin position="229"/>
        <end position="256"/>
    </location>
</feature>
<evidence type="ECO:0000256" key="5">
    <source>
        <dbReference type="ARBA" id="ARBA00023136"/>
    </source>
</evidence>
<comment type="subcellular location">
    <subcellularLocation>
        <location evidence="1">Cell membrane</location>
        <topology evidence="1">Multi-pass membrane protein</topology>
    </subcellularLocation>
</comment>
<gene>
    <name evidence="7" type="ORF">BQ8482_360164</name>
</gene>
<evidence type="ECO:0000256" key="6">
    <source>
        <dbReference type="SAM" id="Phobius"/>
    </source>
</evidence>
<keyword evidence="2" id="KW-1003">Cell membrane</keyword>
<sequence length="312" mass="34127">MISKSIQRRTFTFIGFGTALLAVAIMSLVIQGASSGFFTLCLARLPAADPANLWREWSFAPAVAFPMAFATLLYVLGFRRLEFPSERPTIAERVFFTGGMLVLGVAVLSPLCRMASTLAWAHMLQHVALVAVAPPLLLLSNPGRVLSTGLSLGWGRSRARRPIRSDHFLFVSGAYGAAIWFWHVPLFYEAALLNESVHLLMYGTLLTVSFTFWKAVIDAVRAPSERSGVVAFSLFGTILHTGLLGALLTFSQAIWYPLIALRVMSWGISPLQDQQLAGLIMWVPMGMIYLAAGLAVVGSWLSALDRPNRVRG</sequence>
<evidence type="ECO:0000256" key="3">
    <source>
        <dbReference type="ARBA" id="ARBA00022692"/>
    </source>
</evidence>
<evidence type="ECO:0000256" key="1">
    <source>
        <dbReference type="ARBA" id="ARBA00004651"/>
    </source>
</evidence>
<accession>A0A2P9ARM2</accession>
<organism evidence="7 8">
    <name type="scientific">Mesorhizobium delmotii</name>
    <dbReference type="NCBI Taxonomy" id="1631247"/>
    <lineage>
        <taxon>Bacteria</taxon>
        <taxon>Pseudomonadati</taxon>
        <taxon>Pseudomonadota</taxon>
        <taxon>Alphaproteobacteria</taxon>
        <taxon>Hyphomicrobiales</taxon>
        <taxon>Phyllobacteriaceae</taxon>
        <taxon>Mesorhizobium</taxon>
    </lineage>
</organism>
<protein>
    <submittedName>
        <fullName evidence="7">Putative membrane protein</fullName>
    </submittedName>
</protein>
<feature type="transmembrane region" description="Helical" evidence="6">
    <location>
        <begin position="123"/>
        <end position="146"/>
    </location>
</feature>
<evidence type="ECO:0000256" key="4">
    <source>
        <dbReference type="ARBA" id="ARBA00022989"/>
    </source>
</evidence>
<dbReference type="Proteomes" id="UP000245698">
    <property type="component" value="Unassembled WGS sequence"/>
</dbReference>
<dbReference type="AlphaFoldDB" id="A0A2P9ARM2"/>
<keyword evidence="3 6" id="KW-0812">Transmembrane</keyword>
<evidence type="ECO:0000313" key="7">
    <source>
        <dbReference type="EMBL" id="SJM33763.1"/>
    </source>
</evidence>
<dbReference type="RefSeq" id="WP_123150425.1">
    <property type="nucleotide sequence ID" value="NZ_FUIG01000044.1"/>
</dbReference>
<feature type="transmembrane region" description="Helical" evidence="6">
    <location>
        <begin position="90"/>
        <end position="111"/>
    </location>
</feature>
<dbReference type="InterPro" id="IPR019108">
    <property type="entry name" value="Caa3_assmbl_CtaG-rel"/>
</dbReference>
<dbReference type="EMBL" id="FUIG01000044">
    <property type="protein sequence ID" value="SJM33763.1"/>
    <property type="molecule type" value="Genomic_DNA"/>
</dbReference>
<keyword evidence="4 6" id="KW-1133">Transmembrane helix</keyword>
<dbReference type="GO" id="GO:0005886">
    <property type="term" value="C:plasma membrane"/>
    <property type="evidence" value="ECO:0007669"/>
    <property type="project" value="UniProtKB-SubCell"/>
</dbReference>